<evidence type="ECO:0000313" key="3">
    <source>
        <dbReference type="Proteomes" id="UP000194841"/>
    </source>
</evidence>
<evidence type="ECO:0000313" key="2">
    <source>
        <dbReference type="EMBL" id="OUL57951.1"/>
    </source>
</evidence>
<accession>A0A244CQQ4</accession>
<keyword evidence="3" id="KW-1185">Reference proteome</keyword>
<comment type="caution">
    <text evidence="2">The sequence shown here is derived from an EMBL/GenBank/DDBJ whole genome shotgun (WGS) entry which is preliminary data.</text>
</comment>
<dbReference type="RefSeq" id="WP_086743257.1">
    <property type="nucleotide sequence ID" value="NZ_MWPV01000002.1"/>
</dbReference>
<dbReference type="AlphaFoldDB" id="A0A244CQQ4"/>
<organism evidence="2 3">
    <name type="scientific">Pseudoalteromonas ulvae</name>
    <dbReference type="NCBI Taxonomy" id="107327"/>
    <lineage>
        <taxon>Bacteria</taxon>
        <taxon>Pseudomonadati</taxon>
        <taxon>Pseudomonadota</taxon>
        <taxon>Gammaproteobacteria</taxon>
        <taxon>Alteromonadales</taxon>
        <taxon>Pseudoalteromonadaceae</taxon>
        <taxon>Pseudoalteromonas</taxon>
    </lineage>
</organism>
<name>A0A244CQQ4_PSEDV</name>
<sequence>MTISPVMAACLYLCSLSLFAQQQQADTVKETPVHQTAQISSAVIERLPADTTIAIMQRHRAWYQISQQNTLSGWVKMLNVRFATSPKRAGEVGIGQLLQSVTGGRSTESTGIRGFDAESLSNSVPNPAAVLLLDGFVTTPTQQQAFIKQGQLNGATP</sequence>
<gene>
    <name evidence="2" type="ORF">B1199_06190</name>
</gene>
<dbReference type="Gene3D" id="2.30.30.40">
    <property type="entry name" value="SH3 Domains"/>
    <property type="match status" value="1"/>
</dbReference>
<feature type="chain" id="PRO_5012783410" description="SH3b domain-containing protein" evidence="1">
    <location>
        <begin position="21"/>
        <end position="157"/>
    </location>
</feature>
<protein>
    <recommendedName>
        <fullName evidence="4">SH3b domain-containing protein</fullName>
    </recommendedName>
</protein>
<dbReference type="EMBL" id="MWPV01000002">
    <property type="protein sequence ID" value="OUL57951.1"/>
    <property type="molecule type" value="Genomic_DNA"/>
</dbReference>
<reference evidence="2 3" key="1">
    <citation type="submission" date="2017-02" db="EMBL/GenBank/DDBJ databases">
        <title>Pseudoalteromonas ulvae TC14 Genome.</title>
        <authorList>
            <person name="Molmeret M."/>
        </authorList>
    </citation>
    <scope>NUCLEOTIDE SEQUENCE [LARGE SCALE GENOMIC DNA]</scope>
    <source>
        <strain evidence="2">TC14</strain>
    </source>
</reference>
<feature type="signal peptide" evidence="1">
    <location>
        <begin position="1"/>
        <end position="20"/>
    </location>
</feature>
<dbReference type="OrthoDB" id="8821343at2"/>
<evidence type="ECO:0008006" key="4">
    <source>
        <dbReference type="Google" id="ProtNLM"/>
    </source>
</evidence>
<keyword evidence="1" id="KW-0732">Signal</keyword>
<evidence type="ECO:0000256" key="1">
    <source>
        <dbReference type="SAM" id="SignalP"/>
    </source>
</evidence>
<proteinExistence type="predicted"/>
<dbReference type="Proteomes" id="UP000194841">
    <property type="component" value="Unassembled WGS sequence"/>
</dbReference>